<feature type="transmembrane region" description="Helical" evidence="4">
    <location>
        <begin position="328"/>
        <end position="353"/>
    </location>
</feature>
<dbReference type="STRING" id="716816.BST96_16770"/>
<dbReference type="InterPro" id="IPR036259">
    <property type="entry name" value="MFS_trans_sf"/>
</dbReference>
<proteinExistence type="predicted"/>
<feature type="transmembrane region" description="Helical" evidence="4">
    <location>
        <begin position="303"/>
        <end position="322"/>
    </location>
</feature>
<dbReference type="AlphaFoldDB" id="A0A1X9NGU2"/>
<accession>A0A1X9NGU2</accession>
<organism evidence="6 7">
    <name type="scientific">Oceanicoccus sagamiensis</name>
    <dbReference type="NCBI Taxonomy" id="716816"/>
    <lineage>
        <taxon>Bacteria</taxon>
        <taxon>Pseudomonadati</taxon>
        <taxon>Pseudomonadota</taxon>
        <taxon>Gammaproteobacteria</taxon>
        <taxon>Cellvibrionales</taxon>
        <taxon>Spongiibacteraceae</taxon>
        <taxon>Oceanicoccus</taxon>
    </lineage>
</organism>
<feature type="transmembrane region" description="Helical" evidence="4">
    <location>
        <begin position="390"/>
        <end position="409"/>
    </location>
</feature>
<dbReference type="InterPro" id="IPR011701">
    <property type="entry name" value="MFS"/>
</dbReference>
<protein>
    <recommendedName>
        <fullName evidence="5">Major facilitator superfamily (MFS) profile domain-containing protein</fullName>
    </recommendedName>
</protein>
<evidence type="ECO:0000313" key="7">
    <source>
        <dbReference type="Proteomes" id="UP000193450"/>
    </source>
</evidence>
<reference evidence="6 7" key="1">
    <citation type="submission" date="2016-11" db="EMBL/GenBank/DDBJ databases">
        <title>Trade-off between light-utilization and light-protection in marine flavobacteria.</title>
        <authorList>
            <person name="Kumagai Y."/>
        </authorList>
    </citation>
    <scope>NUCLEOTIDE SEQUENCE [LARGE SCALE GENOMIC DNA]</scope>
    <source>
        <strain evidence="6 7">NBRC 107125</strain>
    </source>
</reference>
<evidence type="ECO:0000256" key="1">
    <source>
        <dbReference type="ARBA" id="ARBA00022692"/>
    </source>
</evidence>
<feature type="transmembrane region" description="Helical" evidence="4">
    <location>
        <begin position="12"/>
        <end position="33"/>
    </location>
</feature>
<keyword evidence="7" id="KW-1185">Reference proteome</keyword>
<feature type="transmembrane region" description="Helical" evidence="4">
    <location>
        <begin position="61"/>
        <end position="82"/>
    </location>
</feature>
<dbReference type="Gene3D" id="1.20.1250.20">
    <property type="entry name" value="MFS general substrate transporter like domains"/>
    <property type="match status" value="1"/>
</dbReference>
<feature type="domain" description="Major facilitator superfamily (MFS) profile" evidence="5">
    <location>
        <begin position="11"/>
        <end position="414"/>
    </location>
</feature>
<feature type="transmembrane region" description="Helical" evidence="4">
    <location>
        <begin position="237"/>
        <end position="259"/>
    </location>
</feature>
<evidence type="ECO:0000256" key="4">
    <source>
        <dbReference type="SAM" id="Phobius"/>
    </source>
</evidence>
<evidence type="ECO:0000313" key="6">
    <source>
        <dbReference type="EMBL" id="ARN75612.1"/>
    </source>
</evidence>
<dbReference type="RefSeq" id="WP_085759798.1">
    <property type="nucleotide sequence ID" value="NZ_CP019343.1"/>
</dbReference>
<dbReference type="PROSITE" id="PS50850">
    <property type="entry name" value="MFS"/>
    <property type="match status" value="1"/>
</dbReference>
<dbReference type="KEGG" id="osg:BST96_16770"/>
<keyword evidence="1 4" id="KW-0812">Transmembrane</keyword>
<dbReference type="EMBL" id="CP019343">
    <property type="protein sequence ID" value="ARN75612.1"/>
    <property type="molecule type" value="Genomic_DNA"/>
</dbReference>
<feature type="transmembrane region" description="Helical" evidence="4">
    <location>
        <begin position="360"/>
        <end position="384"/>
    </location>
</feature>
<dbReference type="PANTHER" id="PTHR23546:SF1">
    <property type="entry name" value="MEMBRANE PROTEIN"/>
    <property type="match status" value="1"/>
</dbReference>
<keyword evidence="3 4" id="KW-0472">Membrane</keyword>
<dbReference type="PANTHER" id="PTHR23546">
    <property type="entry name" value="TRANSPORT PROTEIN"/>
    <property type="match status" value="1"/>
</dbReference>
<dbReference type="OrthoDB" id="65739at2"/>
<dbReference type="SUPFAM" id="SSF103473">
    <property type="entry name" value="MFS general substrate transporter"/>
    <property type="match status" value="1"/>
</dbReference>
<name>A0A1X9NGU2_9GAMM</name>
<dbReference type="Proteomes" id="UP000193450">
    <property type="component" value="Chromosome"/>
</dbReference>
<keyword evidence="2 4" id="KW-1133">Transmembrane helix</keyword>
<feature type="transmembrane region" description="Helical" evidence="4">
    <location>
        <begin position="135"/>
        <end position="155"/>
    </location>
</feature>
<dbReference type="InterPro" id="IPR020846">
    <property type="entry name" value="MFS_dom"/>
</dbReference>
<feature type="transmembrane region" description="Helical" evidence="4">
    <location>
        <begin position="271"/>
        <end position="291"/>
    </location>
</feature>
<feature type="transmembrane region" description="Helical" evidence="4">
    <location>
        <begin position="103"/>
        <end position="129"/>
    </location>
</feature>
<sequence>MSSDKPLSLRTNILIYCALVTIGMGQTVVFAILPMLGRELGVDQLVLDLPALGIYFQPKELAITALTAVTSLAFFFGAPYWGRRSDVVGRKPILMVGLLGYSLGTYVFTGVSYLGLVGILGGFLMYGLFVFTRSFLVWLMCATVPAVSAYVVDAIPIEQRTAYMGRLSAASQIGTMIGPAFAAFVVFGFLAPLLVHATFTLLVAIAVWYWLPKTTLTFEQKTAVKKLSFFDPRFRQYLFISLICYSMLGMVQMTLGFYFEDRLGLSRQDAAIQFSMAMVVSSSAMLFSQMVIVQRWRGHPLRLVQMGLPFSVIGYGMIASALNNTWLLLGMAFYGLGMGLAAPGFMVTSTLVVKANEQGALAGLNSSIPAMGFVFGPLAGGYIYKQSPDMTYWIAAISIAVLWLYSLALKKPATQQ</sequence>
<feature type="transmembrane region" description="Helical" evidence="4">
    <location>
        <begin position="193"/>
        <end position="211"/>
    </location>
</feature>
<dbReference type="GO" id="GO:0022857">
    <property type="term" value="F:transmembrane transporter activity"/>
    <property type="evidence" value="ECO:0007669"/>
    <property type="project" value="InterPro"/>
</dbReference>
<gene>
    <name evidence="6" type="ORF">BST96_16770</name>
</gene>
<feature type="transmembrane region" description="Helical" evidence="4">
    <location>
        <begin position="167"/>
        <end position="187"/>
    </location>
</feature>
<dbReference type="Pfam" id="PF07690">
    <property type="entry name" value="MFS_1"/>
    <property type="match status" value="1"/>
</dbReference>
<evidence type="ECO:0000256" key="2">
    <source>
        <dbReference type="ARBA" id="ARBA00022989"/>
    </source>
</evidence>
<evidence type="ECO:0000259" key="5">
    <source>
        <dbReference type="PROSITE" id="PS50850"/>
    </source>
</evidence>
<evidence type="ECO:0000256" key="3">
    <source>
        <dbReference type="ARBA" id="ARBA00023136"/>
    </source>
</evidence>